<dbReference type="Gene3D" id="1.10.530.10">
    <property type="match status" value="1"/>
</dbReference>
<dbReference type="GO" id="GO:0006032">
    <property type="term" value="P:chitin catabolic process"/>
    <property type="evidence" value="ECO:0007669"/>
    <property type="project" value="InterPro"/>
</dbReference>
<dbReference type="GO" id="GO:0016998">
    <property type="term" value="P:cell wall macromolecule catabolic process"/>
    <property type="evidence" value="ECO:0007669"/>
    <property type="project" value="InterPro"/>
</dbReference>
<proteinExistence type="predicted"/>
<dbReference type="InterPro" id="IPR000726">
    <property type="entry name" value="Glyco_hydro_19_cat"/>
</dbReference>
<dbReference type="Proteomes" id="UP000572407">
    <property type="component" value="Unassembled WGS sequence"/>
</dbReference>
<dbReference type="GO" id="GO:0004568">
    <property type="term" value="F:chitinase activity"/>
    <property type="evidence" value="ECO:0007669"/>
    <property type="project" value="InterPro"/>
</dbReference>
<organism evidence="2 3">
    <name type="scientific">Pseudomonas brassicacearum subsp. neoaurantiaca</name>
    <dbReference type="NCBI Taxonomy" id="494916"/>
    <lineage>
        <taxon>Bacteria</taxon>
        <taxon>Pseudomonadati</taxon>
        <taxon>Pseudomonadota</taxon>
        <taxon>Gammaproteobacteria</taxon>
        <taxon>Pseudomonadales</taxon>
        <taxon>Pseudomonadaceae</taxon>
        <taxon>Pseudomonas</taxon>
    </lineage>
</organism>
<name>A0A7V8UA45_9PSED</name>
<protein>
    <recommendedName>
        <fullName evidence="1">Glycoside hydrolase family 19 catalytic domain-containing protein</fullName>
    </recommendedName>
</protein>
<feature type="domain" description="Glycoside hydrolase family 19 catalytic" evidence="1">
    <location>
        <begin position="96"/>
        <end position="138"/>
    </location>
</feature>
<dbReference type="EMBL" id="VDLV01000003">
    <property type="protein sequence ID" value="MBA1376671.1"/>
    <property type="molecule type" value="Genomic_DNA"/>
</dbReference>
<sequence length="206" mass="23681">MSINRDFFFDHIREFLFKGSLRQSQLDGIIAILDKWEAESSKDDDRWLAYILGTTHHETGRTMQPVRETFAVTDDDAIKRLEKAWSTGRLPWVKTPYWHRDADGKSWFGRGFVQLTHKTNYQKLGKAIDVDLITNPDRAMDLDTALKVLFVGMRNGLFTSAKLSEFFNVSKENWVQARRIVNGLESADLVASYAKTYYAAISYTVG</sequence>
<dbReference type="InterPro" id="IPR023346">
    <property type="entry name" value="Lysozyme-like_dom_sf"/>
</dbReference>
<evidence type="ECO:0000313" key="2">
    <source>
        <dbReference type="EMBL" id="MBA1376671.1"/>
    </source>
</evidence>
<dbReference type="RefSeq" id="WP_181286627.1">
    <property type="nucleotide sequence ID" value="NZ_VDLV01000003.1"/>
</dbReference>
<dbReference type="Pfam" id="PF00182">
    <property type="entry name" value="Glyco_hydro_19"/>
    <property type="match status" value="1"/>
</dbReference>
<reference evidence="2 3" key="1">
    <citation type="submission" date="2019-06" db="EMBL/GenBank/DDBJ databases">
        <title>Analysis of the biodiversity of Brassica napus bacterial endophytes for the selection of potential efficient biofertilizers for rapeseed crops.</title>
        <authorList>
            <person name="Jimenez-Gomez A."/>
            <person name="Saati-Santamaria Z."/>
            <person name="Menendez E."/>
            <person name="Rivas R."/>
            <person name="Mateos P.F."/>
            <person name="Velazquez E."/>
            <person name="Garcia-Fraile P."/>
        </authorList>
    </citation>
    <scope>NUCLEOTIDE SEQUENCE [LARGE SCALE GENOMIC DNA]</scope>
    <source>
        <strain evidence="2 3">CDVBN10</strain>
    </source>
</reference>
<dbReference type="AlphaFoldDB" id="A0A7V8UA45"/>
<evidence type="ECO:0000313" key="3">
    <source>
        <dbReference type="Proteomes" id="UP000572407"/>
    </source>
</evidence>
<evidence type="ECO:0000259" key="1">
    <source>
        <dbReference type="Pfam" id="PF00182"/>
    </source>
</evidence>
<dbReference type="SUPFAM" id="SSF53955">
    <property type="entry name" value="Lysozyme-like"/>
    <property type="match status" value="1"/>
</dbReference>
<comment type="caution">
    <text evidence="2">The sequence shown here is derived from an EMBL/GenBank/DDBJ whole genome shotgun (WGS) entry which is preliminary data.</text>
</comment>
<accession>A0A7V8UA45</accession>
<gene>
    <name evidence="2" type="ORF">FHK92_02340</name>
</gene>